<keyword evidence="10 11" id="KW-0670">Pyruvate</keyword>
<sequence length="215" mass="23826">MRTAHCGITPEGWPCIGLTGFSALVFAALGWWPLALIFLALCWFSMHFFRDPERVTPQGPGLAISPADGKIIRIEEKPDPFSGEKRLCISIFMNVFSVHVNRSPVSCTVEDIRYFPGAFVNAAFDKAATDNERCAYSLRDDSGKHWTMVQIAGLVARRIVCRTDIGDVLERGQRYGMIRFGSRVDLYMPEGYVAAAQLGQQVFAGQCIVARAGQE</sequence>
<dbReference type="PANTHER" id="PTHR35809">
    <property type="entry name" value="ARCHAETIDYLSERINE DECARBOXYLASE PROENZYME-RELATED"/>
    <property type="match status" value="1"/>
</dbReference>
<dbReference type="InterPro" id="IPR003817">
    <property type="entry name" value="PS_Dcarbxylase"/>
</dbReference>
<comment type="similarity">
    <text evidence="11">Belongs to the phosphatidylserine decarboxylase family. PSD-A subfamily.</text>
</comment>
<comment type="PTM">
    <text evidence="11">Is synthesized initially as an inactive proenzyme. Formation of the active enzyme involves a self-maturation process in which the active site pyruvoyl group is generated from an internal serine residue via an autocatalytic post-translational modification. Two non-identical subunits are generated from the proenzyme in this reaction, and the pyruvate is formed at the N-terminus of the alpha chain, which is derived from the carboxyl end of the proenzyme. The post-translation cleavage follows an unusual pathway, termed non-hydrolytic serinolysis, in which the side chain hydroxyl group of the serine supplies its oxygen atom to form the C-terminus of the beta chain, while the remainder of the serine residue undergoes an oxidative deamination to produce ammonia and the pyruvoyl prosthetic group on the alpha chain.</text>
</comment>
<dbReference type="NCBIfam" id="NF003678">
    <property type="entry name" value="PRK05305.1-2"/>
    <property type="match status" value="1"/>
</dbReference>
<feature type="modified residue" description="Pyruvic acid (Ser); by autocatalysis" evidence="11">
    <location>
        <position position="182"/>
    </location>
</feature>
<keyword evidence="6 11" id="KW-0865">Zymogen</keyword>
<evidence type="ECO:0000313" key="13">
    <source>
        <dbReference type="EMBL" id="SCM73733.1"/>
    </source>
</evidence>
<feature type="site" description="Cleavage (non-hydrolytic); by autocatalysis" evidence="11">
    <location>
        <begin position="181"/>
        <end position="182"/>
    </location>
</feature>
<dbReference type="EMBL" id="FMJC01000002">
    <property type="protein sequence ID" value="SCM73733.1"/>
    <property type="molecule type" value="Genomic_DNA"/>
</dbReference>
<proteinExistence type="inferred from homology"/>
<dbReference type="InterPro" id="IPR033175">
    <property type="entry name" value="PSD-A"/>
</dbReference>
<evidence type="ECO:0000256" key="4">
    <source>
        <dbReference type="ARBA" id="ARBA00023098"/>
    </source>
</evidence>
<keyword evidence="3 11" id="KW-0210">Decarboxylase</keyword>
<feature type="transmembrane region" description="Helical" evidence="12">
    <location>
        <begin position="20"/>
        <end position="44"/>
    </location>
</feature>
<evidence type="ECO:0000256" key="12">
    <source>
        <dbReference type="SAM" id="Phobius"/>
    </source>
</evidence>
<comment type="pathway">
    <text evidence="11">Phospholipid metabolism; phosphatidylethanolamine biosynthesis; phosphatidylethanolamine from CDP-diacylglycerol: step 2/2.</text>
</comment>
<dbReference type="PANTHER" id="PTHR35809:SF1">
    <property type="entry name" value="ARCHAETIDYLSERINE DECARBOXYLASE PROENZYME-RELATED"/>
    <property type="match status" value="1"/>
</dbReference>
<keyword evidence="12" id="KW-1133">Transmembrane helix</keyword>
<evidence type="ECO:0000256" key="8">
    <source>
        <dbReference type="ARBA" id="ARBA00023239"/>
    </source>
</evidence>
<keyword evidence="9 11" id="KW-1208">Phospholipid metabolism</keyword>
<evidence type="ECO:0000256" key="6">
    <source>
        <dbReference type="ARBA" id="ARBA00023145"/>
    </source>
</evidence>
<dbReference type="EC" id="4.1.1.65" evidence="11"/>
<comment type="catalytic activity">
    <reaction evidence="11">
        <text>a 1,2-diacyl-sn-glycero-3-phospho-L-serine + H(+) = a 1,2-diacyl-sn-glycero-3-phosphoethanolamine + CO2</text>
        <dbReference type="Rhea" id="RHEA:20828"/>
        <dbReference type="ChEBI" id="CHEBI:15378"/>
        <dbReference type="ChEBI" id="CHEBI:16526"/>
        <dbReference type="ChEBI" id="CHEBI:57262"/>
        <dbReference type="ChEBI" id="CHEBI:64612"/>
        <dbReference type="EC" id="4.1.1.65"/>
    </reaction>
</comment>
<accession>A0A212L820</accession>
<dbReference type="UniPathway" id="UPA00558">
    <property type="reaction ID" value="UER00616"/>
</dbReference>
<feature type="active site" description="Schiff-base intermediate with substrate; via pyruvic acid" evidence="11">
    <location>
        <position position="182"/>
    </location>
</feature>
<evidence type="ECO:0000256" key="9">
    <source>
        <dbReference type="ARBA" id="ARBA00023264"/>
    </source>
</evidence>
<organism evidence="13">
    <name type="scientific">uncultured Desulfovibrio sp</name>
    <dbReference type="NCBI Taxonomy" id="167968"/>
    <lineage>
        <taxon>Bacteria</taxon>
        <taxon>Pseudomonadati</taxon>
        <taxon>Thermodesulfobacteriota</taxon>
        <taxon>Desulfovibrionia</taxon>
        <taxon>Desulfovibrionales</taxon>
        <taxon>Desulfovibrionaceae</taxon>
        <taxon>Desulfovibrio</taxon>
        <taxon>environmental samples</taxon>
    </lineage>
</organism>
<evidence type="ECO:0000256" key="10">
    <source>
        <dbReference type="ARBA" id="ARBA00023317"/>
    </source>
</evidence>
<evidence type="ECO:0000256" key="1">
    <source>
        <dbReference type="ARBA" id="ARBA00022475"/>
    </source>
</evidence>
<reference evidence="13" key="1">
    <citation type="submission" date="2016-08" db="EMBL/GenBank/DDBJ databases">
        <authorList>
            <person name="Seilhamer J.J."/>
        </authorList>
    </citation>
    <scope>NUCLEOTIDE SEQUENCE</scope>
    <source>
        <strain evidence="13">86-1</strain>
    </source>
</reference>
<dbReference type="GO" id="GO:0005886">
    <property type="term" value="C:plasma membrane"/>
    <property type="evidence" value="ECO:0007669"/>
    <property type="project" value="UniProtKB-SubCell"/>
</dbReference>
<dbReference type="AlphaFoldDB" id="A0A212L820"/>
<feature type="chain" id="PRO_5023384339" description="Phosphatidylserine decarboxylase alpha chain" evidence="11">
    <location>
        <begin position="182"/>
        <end position="215"/>
    </location>
</feature>
<keyword evidence="4 11" id="KW-0443">Lipid metabolism</keyword>
<keyword evidence="8 11" id="KW-0456">Lyase</keyword>
<keyword evidence="2 11" id="KW-0444">Lipid biosynthesis</keyword>
<comment type="subcellular location">
    <subcellularLocation>
        <location evidence="11">Cell membrane</location>
        <topology evidence="11">Peripheral membrane protein</topology>
    </subcellularLocation>
</comment>
<evidence type="ECO:0000256" key="7">
    <source>
        <dbReference type="ARBA" id="ARBA00023209"/>
    </source>
</evidence>
<evidence type="ECO:0000256" key="11">
    <source>
        <dbReference type="HAMAP-Rule" id="MF_00664"/>
    </source>
</evidence>
<dbReference type="Pfam" id="PF02666">
    <property type="entry name" value="PS_Dcarbxylase"/>
    <property type="match status" value="1"/>
</dbReference>
<comment type="function">
    <text evidence="11">Catalyzes the formation of phosphatidylethanolamine (PtdEtn) from phosphatidylserine (PtdSer).</text>
</comment>
<dbReference type="GO" id="GO:0004609">
    <property type="term" value="F:phosphatidylserine decarboxylase activity"/>
    <property type="evidence" value="ECO:0007669"/>
    <property type="project" value="UniProtKB-UniRule"/>
</dbReference>
<gene>
    <name evidence="11 13" type="primary">psd</name>
    <name evidence="13" type="ORF">KL86DES1_21488</name>
</gene>
<keyword evidence="7 11" id="KW-0594">Phospholipid biosynthesis</keyword>
<keyword evidence="5 11" id="KW-0472">Membrane</keyword>
<dbReference type="RefSeq" id="WP_179980823.1">
    <property type="nucleotide sequence ID" value="NZ_LT608333.1"/>
</dbReference>
<keyword evidence="12" id="KW-0812">Transmembrane</keyword>
<evidence type="ECO:0000256" key="3">
    <source>
        <dbReference type="ARBA" id="ARBA00022793"/>
    </source>
</evidence>
<keyword evidence="1 11" id="KW-1003">Cell membrane</keyword>
<comment type="cofactor">
    <cofactor evidence="11">
        <name>pyruvate</name>
        <dbReference type="ChEBI" id="CHEBI:15361"/>
    </cofactor>
    <text evidence="11">Binds 1 pyruvoyl group covalently per subunit.</text>
</comment>
<protein>
    <recommendedName>
        <fullName evidence="11">Phosphatidylserine decarboxylase proenzyme</fullName>
        <ecNumber evidence="11">4.1.1.65</ecNumber>
    </recommendedName>
    <component>
        <recommendedName>
            <fullName evidence="11">Phosphatidylserine decarboxylase alpha chain</fullName>
        </recommendedName>
    </component>
    <component>
        <recommendedName>
            <fullName evidence="11">Phosphatidylserine decarboxylase beta chain</fullName>
        </recommendedName>
    </component>
</protein>
<evidence type="ECO:0000256" key="5">
    <source>
        <dbReference type="ARBA" id="ARBA00023136"/>
    </source>
</evidence>
<name>A0A212L820_9BACT</name>
<comment type="subunit">
    <text evidence="11">Heterodimer of a large membrane-associated beta subunit and a small pyruvoyl-containing alpha subunit.</text>
</comment>
<dbReference type="HAMAP" id="MF_00664">
    <property type="entry name" value="PS_decarb_PSD_A"/>
    <property type="match status" value="1"/>
</dbReference>
<dbReference type="GO" id="GO:0006646">
    <property type="term" value="P:phosphatidylethanolamine biosynthetic process"/>
    <property type="evidence" value="ECO:0007669"/>
    <property type="project" value="UniProtKB-UniRule"/>
</dbReference>
<evidence type="ECO:0000256" key="2">
    <source>
        <dbReference type="ARBA" id="ARBA00022516"/>
    </source>
</evidence>
<feature type="chain" id="PRO_5023384340" description="Phosphatidylserine decarboxylase beta chain" evidence="11">
    <location>
        <begin position="1"/>
        <end position="181"/>
    </location>
</feature>